<dbReference type="EMBL" id="JAACJK010000121">
    <property type="protein sequence ID" value="KAF5329146.1"/>
    <property type="molecule type" value="Genomic_DNA"/>
</dbReference>
<feature type="compositionally biased region" description="Acidic residues" evidence="1">
    <location>
        <begin position="59"/>
        <end position="72"/>
    </location>
</feature>
<dbReference type="Proteomes" id="UP000541558">
    <property type="component" value="Unassembled WGS sequence"/>
</dbReference>
<protein>
    <submittedName>
        <fullName evidence="2">Uncharacterized protein</fullName>
    </submittedName>
</protein>
<dbReference type="OrthoDB" id="3202607at2759"/>
<dbReference type="AlphaFoldDB" id="A0A8H5BU87"/>
<evidence type="ECO:0000313" key="2">
    <source>
        <dbReference type="EMBL" id="KAF5329146.1"/>
    </source>
</evidence>
<evidence type="ECO:0000313" key="3">
    <source>
        <dbReference type="Proteomes" id="UP000541558"/>
    </source>
</evidence>
<accession>A0A8H5BU87</accession>
<name>A0A8H5BU87_9AGAR</name>
<feature type="compositionally biased region" description="Basic and acidic residues" evidence="1">
    <location>
        <begin position="132"/>
        <end position="151"/>
    </location>
</feature>
<gene>
    <name evidence="2" type="ORF">D9611_013181</name>
</gene>
<organism evidence="2 3">
    <name type="scientific">Ephemerocybe angulata</name>
    <dbReference type="NCBI Taxonomy" id="980116"/>
    <lineage>
        <taxon>Eukaryota</taxon>
        <taxon>Fungi</taxon>
        <taxon>Dikarya</taxon>
        <taxon>Basidiomycota</taxon>
        <taxon>Agaricomycotina</taxon>
        <taxon>Agaricomycetes</taxon>
        <taxon>Agaricomycetidae</taxon>
        <taxon>Agaricales</taxon>
        <taxon>Agaricineae</taxon>
        <taxon>Psathyrellaceae</taxon>
        <taxon>Ephemerocybe</taxon>
    </lineage>
</organism>
<evidence type="ECO:0000256" key="1">
    <source>
        <dbReference type="SAM" id="MobiDB-lite"/>
    </source>
</evidence>
<feature type="compositionally biased region" description="Basic residues" evidence="1">
    <location>
        <begin position="116"/>
        <end position="131"/>
    </location>
</feature>
<feature type="region of interest" description="Disordered" evidence="1">
    <location>
        <begin position="1"/>
        <end position="25"/>
    </location>
</feature>
<reference evidence="2 3" key="1">
    <citation type="journal article" date="2020" name="ISME J.">
        <title>Uncovering the hidden diversity of litter-decomposition mechanisms in mushroom-forming fungi.</title>
        <authorList>
            <person name="Floudas D."/>
            <person name="Bentzer J."/>
            <person name="Ahren D."/>
            <person name="Johansson T."/>
            <person name="Persson P."/>
            <person name="Tunlid A."/>
        </authorList>
    </citation>
    <scope>NUCLEOTIDE SEQUENCE [LARGE SCALE GENOMIC DNA]</scope>
    <source>
        <strain evidence="2 3">CBS 175.51</strain>
    </source>
</reference>
<comment type="caution">
    <text evidence="2">The sequence shown here is derived from an EMBL/GenBank/DDBJ whole genome shotgun (WGS) entry which is preliminary data.</text>
</comment>
<proteinExistence type="predicted"/>
<dbReference type="Gene3D" id="3.60.130.30">
    <property type="match status" value="1"/>
</dbReference>
<sequence>MEDTVVPSSRRGITSSGPVTVHTAPDSFDFSKLYQAACALDCDEHIEDTRGRKRSAPGTDEEDVDNSDWDSWSDDKVEILKGRSNKSGLSMEIDEDRAPQPAPKLESHEATSSKGKNAKRNHSRRAAKRKHDKEEKGRPEPREKVKEKYIPDKPGPSLEPIIRYVNLPTTSCGYHGQKVAKDVRVELGAEDCSLEALEAAGSVEVPWDGKTPEVYVERRTKKILVVLAGGSNIPGYMESIVKAAEVILEAREKAGFTAEELEHYRSSNSAALNVGIYYGGATFKLWFPRVYEDVDKKLRALYDHNPSLKAKKNWAASVYPCAAFNFGPRVACKMHKDSGNAPHTFCAIQALGTFNAEKGGHLIIKELNVHIRFPAGSTIYIPSALFTHGNTPVGVNETRLSITQFVPGGLIRYVDNGFRTEAALRKKSKKLWREKMKEKEARWEKSLELISTLDELTGKSVAMPLTDTQDS</sequence>
<feature type="region of interest" description="Disordered" evidence="1">
    <location>
        <begin position="47"/>
        <end position="153"/>
    </location>
</feature>
<keyword evidence="3" id="KW-1185">Reference proteome</keyword>